<accession>A0A7S0MTZ2</accession>
<dbReference type="SUPFAM" id="SSF144083">
    <property type="entry name" value="Magnesium transport protein CorA, transmembrane region"/>
    <property type="match status" value="1"/>
</dbReference>
<comment type="subcellular location">
    <subcellularLocation>
        <location evidence="1">Cell membrane</location>
        <topology evidence="1">Multi-pass membrane protein</topology>
    </subcellularLocation>
</comment>
<gene>
    <name evidence="6" type="ORF">CCUR1050_LOCUS26082</name>
</gene>
<feature type="transmembrane region" description="Helical" evidence="5">
    <location>
        <begin position="74"/>
        <end position="96"/>
    </location>
</feature>
<reference evidence="6" key="1">
    <citation type="submission" date="2021-01" db="EMBL/GenBank/DDBJ databases">
        <authorList>
            <person name="Corre E."/>
            <person name="Pelletier E."/>
            <person name="Niang G."/>
            <person name="Scheremetjew M."/>
            <person name="Finn R."/>
            <person name="Kale V."/>
            <person name="Holt S."/>
            <person name="Cochrane G."/>
            <person name="Meng A."/>
            <person name="Brown T."/>
            <person name="Cohen L."/>
        </authorList>
    </citation>
    <scope>NUCLEOTIDE SEQUENCE</scope>
    <source>
        <strain evidence="6">CCAP979/52</strain>
    </source>
</reference>
<dbReference type="Gene3D" id="1.20.58.340">
    <property type="entry name" value="Magnesium transport protein CorA, transmembrane region"/>
    <property type="match status" value="1"/>
</dbReference>
<evidence type="ECO:0000313" key="6">
    <source>
        <dbReference type="EMBL" id="CAD8649446.1"/>
    </source>
</evidence>
<dbReference type="Pfam" id="PF01544">
    <property type="entry name" value="CorA"/>
    <property type="match status" value="1"/>
</dbReference>
<dbReference type="GO" id="GO:0015087">
    <property type="term" value="F:cobalt ion transmembrane transporter activity"/>
    <property type="evidence" value="ECO:0007669"/>
    <property type="project" value="TreeGrafter"/>
</dbReference>
<keyword evidence="4 5" id="KW-0472">Membrane</keyword>
<name>A0A7S0MTZ2_9CRYP</name>
<dbReference type="InterPro" id="IPR045863">
    <property type="entry name" value="CorA_TM1_TM2"/>
</dbReference>
<dbReference type="GO" id="GO:0000287">
    <property type="term" value="F:magnesium ion binding"/>
    <property type="evidence" value="ECO:0007669"/>
    <property type="project" value="TreeGrafter"/>
</dbReference>
<dbReference type="AlphaFoldDB" id="A0A7S0MTZ2"/>
<evidence type="ECO:0000256" key="3">
    <source>
        <dbReference type="ARBA" id="ARBA00022989"/>
    </source>
</evidence>
<evidence type="ECO:0000256" key="5">
    <source>
        <dbReference type="SAM" id="Phobius"/>
    </source>
</evidence>
<evidence type="ECO:0000256" key="2">
    <source>
        <dbReference type="ARBA" id="ARBA00022692"/>
    </source>
</evidence>
<sequence>MKLKLPSFACCFMCGCQSSQAKKSERTSLAMSMILAVFSPLSFISGIYGMNFTGGTMPELDWTRENSSITGYEYFWILVGVLVAITILLYMAAGLIPGPLSCFRKLTNDKY</sequence>
<dbReference type="PANTHER" id="PTHR46494">
    <property type="entry name" value="CORA FAMILY METAL ION TRANSPORTER (EUROFUNG)"/>
    <property type="match status" value="1"/>
</dbReference>
<dbReference type="GO" id="GO:0050897">
    <property type="term" value="F:cobalt ion binding"/>
    <property type="evidence" value="ECO:0007669"/>
    <property type="project" value="TreeGrafter"/>
</dbReference>
<proteinExistence type="predicted"/>
<protein>
    <submittedName>
        <fullName evidence="6">Uncharacterized protein</fullName>
    </submittedName>
</protein>
<dbReference type="EMBL" id="HBEZ01047397">
    <property type="protein sequence ID" value="CAD8649446.1"/>
    <property type="molecule type" value="Transcribed_RNA"/>
</dbReference>
<dbReference type="InterPro" id="IPR002523">
    <property type="entry name" value="MgTranspt_CorA/ZnTranspt_ZntB"/>
</dbReference>
<dbReference type="GO" id="GO:0005886">
    <property type="term" value="C:plasma membrane"/>
    <property type="evidence" value="ECO:0007669"/>
    <property type="project" value="UniProtKB-SubCell"/>
</dbReference>
<evidence type="ECO:0000256" key="4">
    <source>
        <dbReference type="ARBA" id="ARBA00023136"/>
    </source>
</evidence>
<dbReference type="PANTHER" id="PTHR46494:SF1">
    <property type="entry name" value="CORA FAMILY METAL ION TRANSPORTER (EUROFUNG)"/>
    <property type="match status" value="1"/>
</dbReference>
<evidence type="ECO:0000256" key="1">
    <source>
        <dbReference type="ARBA" id="ARBA00004651"/>
    </source>
</evidence>
<dbReference type="PROSITE" id="PS51257">
    <property type="entry name" value="PROKAR_LIPOPROTEIN"/>
    <property type="match status" value="1"/>
</dbReference>
<organism evidence="6">
    <name type="scientific">Cryptomonas curvata</name>
    <dbReference type="NCBI Taxonomy" id="233186"/>
    <lineage>
        <taxon>Eukaryota</taxon>
        <taxon>Cryptophyceae</taxon>
        <taxon>Cryptomonadales</taxon>
        <taxon>Cryptomonadaceae</taxon>
        <taxon>Cryptomonas</taxon>
    </lineage>
</organism>
<feature type="transmembrane region" description="Helical" evidence="5">
    <location>
        <begin position="31"/>
        <end position="53"/>
    </location>
</feature>
<dbReference type="GO" id="GO:0015095">
    <property type="term" value="F:magnesium ion transmembrane transporter activity"/>
    <property type="evidence" value="ECO:0007669"/>
    <property type="project" value="TreeGrafter"/>
</dbReference>
<keyword evidence="2 5" id="KW-0812">Transmembrane</keyword>
<keyword evidence="3 5" id="KW-1133">Transmembrane helix</keyword>